<keyword evidence="5" id="KW-0460">Magnesium</keyword>
<dbReference type="CDD" id="cd04867">
    <property type="entry name" value="TGS_YchF_OLA1"/>
    <property type="match status" value="1"/>
</dbReference>
<comment type="similarity">
    <text evidence="6">Belongs to the TRAFAC class OBG-HflX-like GTPase superfamily. OBG GTPase family. YchF/OLA1 subfamily.</text>
</comment>
<organism evidence="9 10">
    <name type="scientific">Leptospirillum ferriphilum YSK</name>
    <dbReference type="NCBI Taxonomy" id="1441628"/>
    <lineage>
        <taxon>Bacteria</taxon>
        <taxon>Pseudomonadati</taxon>
        <taxon>Nitrospirota</taxon>
        <taxon>Nitrospiria</taxon>
        <taxon>Nitrospirales</taxon>
        <taxon>Nitrospiraceae</taxon>
        <taxon>Leptospirillum</taxon>
    </lineage>
</organism>
<dbReference type="PROSITE" id="PS51710">
    <property type="entry name" value="G_OBG"/>
    <property type="match status" value="1"/>
</dbReference>
<dbReference type="FunFam" id="1.10.150.300:FF:000001">
    <property type="entry name" value="Ribosome-binding ATPase YchF"/>
    <property type="match status" value="1"/>
</dbReference>
<dbReference type="PRINTS" id="PR00326">
    <property type="entry name" value="GTP1OBG"/>
</dbReference>
<dbReference type="KEGG" id="lfp:Y981_08120"/>
<dbReference type="GO" id="GO:0043023">
    <property type="term" value="F:ribosomal large subunit binding"/>
    <property type="evidence" value="ECO:0007669"/>
    <property type="project" value="UniProtKB-UniRule"/>
</dbReference>
<dbReference type="GO" id="GO:0005737">
    <property type="term" value="C:cytoplasm"/>
    <property type="evidence" value="ECO:0007669"/>
    <property type="project" value="TreeGrafter"/>
</dbReference>
<dbReference type="CDD" id="cd01900">
    <property type="entry name" value="YchF"/>
    <property type="match status" value="1"/>
</dbReference>
<dbReference type="InterPro" id="IPR031167">
    <property type="entry name" value="G_OBG"/>
</dbReference>
<dbReference type="GO" id="GO:0046872">
    <property type="term" value="F:metal ion binding"/>
    <property type="evidence" value="ECO:0007669"/>
    <property type="project" value="UniProtKB-KW"/>
</dbReference>
<dbReference type="PANTHER" id="PTHR23305">
    <property type="entry name" value="OBG GTPASE FAMILY"/>
    <property type="match status" value="1"/>
</dbReference>
<name>A0A059XQD0_9BACT</name>
<dbReference type="Gene3D" id="3.10.20.30">
    <property type="match status" value="1"/>
</dbReference>
<feature type="domain" description="TGS" evidence="8">
    <location>
        <begin position="279"/>
        <end position="362"/>
    </location>
</feature>
<dbReference type="Gene3D" id="3.40.50.300">
    <property type="entry name" value="P-loop containing nucleotide triphosphate hydrolases"/>
    <property type="match status" value="1"/>
</dbReference>
<evidence type="ECO:0000256" key="6">
    <source>
        <dbReference type="HAMAP-Rule" id="MF_00944"/>
    </source>
</evidence>
<keyword evidence="4 6" id="KW-0067">ATP-binding</keyword>
<dbReference type="NCBIfam" id="TIGR00092">
    <property type="entry name" value="redox-regulated ATPase YchF"/>
    <property type="match status" value="1"/>
</dbReference>
<sequence>MGFQCGIVGLPNVGKSTLFNALTSGSAQVANFPFCTIDPHVGVVPVPDKRLQRLEDLYHPKKTTPTFVEIVDIAGLVRGASSGEGLGNQFLGHIRSVDAIIQVVRVFDDPDIIHVHGKIDPVSDLEVIETELVLADLGSIETRLQKLEKTAKSGSKDLLSQKESLQEIKNHLEKGLPARLLDLEPEKQEFRNTLGLLTQKPVLYVANVSDDLSEIGSEVLDRLLKAVEKRNAVLLTVSARIESEISALPPEERRAFLDELGMKESGLERIVHMGYSILGLVTFLTAGEDEVRAWTVPQGTLAPKAAGKIHSDIERGFIRAEVMKFDDLDRLGSEKAVKEKGLLRLEGKEYPIQDGDVVYFRFHV</sequence>
<dbReference type="EMBL" id="CP007243">
    <property type="protein sequence ID" value="AIA30744.1"/>
    <property type="molecule type" value="Genomic_DNA"/>
</dbReference>
<dbReference type="InterPro" id="IPR012675">
    <property type="entry name" value="Beta-grasp_dom_sf"/>
</dbReference>
<protein>
    <recommendedName>
        <fullName evidence="6">Ribosome-binding ATPase YchF</fullName>
    </recommendedName>
</protein>
<proteinExistence type="inferred from homology"/>
<dbReference type="InterPro" id="IPR006073">
    <property type="entry name" value="GTP-bd"/>
</dbReference>
<dbReference type="InterPro" id="IPR004095">
    <property type="entry name" value="TGS"/>
</dbReference>
<evidence type="ECO:0000256" key="2">
    <source>
        <dbReference type="ARBA" id="ARBA00022723"/>
    </source>
</evidence>
<gene>
    <name evidence="6" type="primary">ychF</name>
    <name evidence="9" type="ORF">Y981_08120</name>
</gene>
<evidence type="ECO:0000313" key="9">
    <source>
        <dbReference type="EMBL" id="AIA30744.1"/>
    </source>
</evidence>
<evidence type="ECO:0000256" key="3">
    <source>
        <dbReference type="ARBA" id="ARBA00022741"/>
    </source>
</evidence>
<dbReference type="SUPFAM" id="SSF81271">
    <property type="entry name" value="TGS-like"/>
    <property type="match status" value="1"/>
</dbReference>
<dbReference type="InterPro" id="IPR004396">
    <property type="entry name" value="ATPase_YchF/OLA1"/>
</dbReference>
<comment type="cofactor">
    <cofactor evidence="1">
        <name>Mg(2+)</name>
        <dbReference type="ChEBI" id="CHEBI:18420"/>
    </cofactor>
</comment>
<dbReference type="GO" id="GO:0016887">
    <property type="term" value="F:ATP hydrolysis activity"/>
    <property type="evidence" value="ECO:0007669"/>
    <property type="project" value="UniProtKB-UniRule"/>
</dbReference>
<dbReference type="HAMAP" id="MF_00944">
    <property type="entry name" value="YchF_OLA1_ATPase"/>
    <property type="match status" value="1"/>
</dbReference>
<dbReference type="InterPro" id="IPR012676">
    <property type="entry name" value="TGS-like"/>
</dbReference>
<dbReference type="SUPFAM" id="SSF52540">
    <property type="entry name" value="P-loop containing nucleoside triphosphate hydrolases"/>
    <property type="match status" value="1"/>
</dbReference>
<dbReference type="Pfam" id="PF01926">
    <property type="entry name" value="MMR_HSR1"/>
    <property type="match status" value="1"/>
</dbReference>
<dbReference type="HOGENOM" id="CLU_018395_0_1_0"/>
<dbReference type="PIRSF" id="PIRSF006641">
    <property type="entry name" value="CHP00092"/>
    <property type="match status" value="1"/>
</dbReference>
<dbReference type="PANTHER" id="PTHR23305:SF18">
    <property type="entry name" value="OBG-TYPE G DOMAIN-CONTAINING PROTEIN"/>
    <property type="match status" value="1"/>
</dbReference>
<dbReference type="InterPro" id="IPR023192">
    <property type="entry name" value="TGS-like_dom_sf"/>
</dbReference>
<comment type="function">
    <text evidence="6">ATPase that binds to both the 70S ribosome and the 50S ribosomal subunit in a nucleotide-independent manner.</text>
</comment>
<evidence type="ECO:0000256" key="5">
    <source>
        <dbReference type="ARBA" id="ARBA00022842"/>
    </source>
</evidence>
<evidence type="ECO:0000256" key="4">
    <source>
        <dbReference type="ARBA" id="ARBA00022840"/>
    </source>
</evidence>
<dbReference type="Pfam" id="PF06071">
    <property type="entry name" value="YchF-GTPase_C"/>
    <property type="match status" value="1"/>
</dbReference>
<dbReference type="Proteomes" id="UP000027059">
    <property type="component" value="Chromosome"/>
</dbReference>
<dbReference type="InterPro" id="IPR013029">
    <property type="entry name" value="YchF_C"/>
</dbReference>
<accession>A0A059XQD0</accession>
<dbReference type="InterPro" id="IPR027417">
    <property type="entry name" value="P-loop_NTPase"/>
</dbReference>
<feature type="domain" description="OBG-type G" evidence="7">
    <location>
        <begin position="3"/>
        <end position="257"/>
    </location>
</feature>
<dbReference type="OrthoDB" id="9807318at2"/>
<dbReference type="Gene3D" id="1.10.150.300">
    <property type="entry name" value="TGS-like domain"/>
    <property type="match status" value="1"/>
</dbReference>
<feature type="binding site" evidence="6">
    <location>
        <begin position="12"/>
        <end position="17"/>
    </location>
    <ligand>
        <name>ATP</name>
        <dbReference type="ChEBI" id="CHEBI:30616"/>
    </ligand>
</feature>
<dbReference type="AlphaFoldDB" id="A0A059XQD0"/>
<evidence type="ECO:0000313" key="10">
    <source>
        <dbReference type="Proteomes" id="UP000027059"/>
    </source>
</evidence>
<keyword evidence="10" id="KW-1185">Reference proteome</keyword>
<evidence type="ECO:0000256" key="1">
    <source>
        <dbReference type="ARBA" id="ARBA00001946"/>
    </source>
</evidence>
<dbReference type="PROSITE" id="PS51880">
    <property type="entry name" value="TGS"/>
    <property type="match status" value="1"/>
</dbReference>
<dbReference type="FunFam" id="3.10.20.30:FF:000001">
    <property type="entry name" value="Ribosome-binding ATPase YchF"/>
    <property type="match status" value="1"/>
</dbReference>
<dbReference type="GO" id="GO:0005524">
    <property type="term" value="F:ATP binding"/>
    <property type="evidence" value="ECO:0007669"/>
    <property type="project" value="UniProtKB-UniRule"/>
</dbReference>
<evidence type="ECO:0000259" key="8">
    <source>
        <dbReference type="PROSITE" id="PS51880"/>
    </source>
</evidence>
<evidence type="ECO:0000259" key="7">
    <source>
        <dbReference type="PROSITE" id="PS51710"/>
    </source>
</evidence>
<dbReference type="RefSeq" id="WP_038505556.1">
    <property type="nucleotide sequence ID" value="NZ_CP007243.1"/>
</dbReference>
<dbReference type="GO" id="GO:0005525">
    <property type="term" value="F:GTP binding"/>
    <property type="evidence" value="ECO:0007669"/>
    <property type="project" value="InterPro"/>
</dbReference>
<keyword evidence="2" id="KW-0479">Metal-binding</keyword>
<keyword evidence="3 6" id="KW-0547">Nucleotide-binding</keyword>
<dbReference type="InterPro" id="IPR041706">
    <property type="entry name" value="YchF_N"/>
</dbReference>
<reference evidence="10" key="1">
    <citation type="submission" date="2014-02" db="EMBL/GenBank/DDBJ databases">
        <title>Complete genome sequence and comparative genomic analysis of the nitrogen-fixing bacterium Leptospirillum ferriphilum YSK.</title>
        <authorList>
            <person name="Guo X."/>
            <person name="Yin H."/>
            <person name="Liang Y."/>
            <person name="Hu Q."/>
            <person name="Ma L."/>
            <person name="Xiao Y."/>
            <person name="Zhang X."/>
            <person name="Qiu G."/>
            <person name="Liu X."/>
        </authorList>
    </citation>
    <scope>NUCLEOTIDE SEQUENCE [LARGE SCALE GENOMIC DNA]</scope>
    <source>
        <strain evidence="10">YSK</strain>
    </source>
</reference>
<reference evidence="9 10" key="2">
    <citation type="journal article" date="2015" name="Biomed. Res. Int.">
        <title>Effects of Arsenite Resistance on the Growth and Functional Gene Expression of Leptospirillum ferriphilum and Acidithiobacillus thiooxidans in Pure Culture and Coculture.</title>
        <authorList>
            <person name="Jiang H."/>
            <person name="Liang Y."/>
            <person name="Yin H."/>
            <person name="Xiao Y."/>
            <person name="Guo X."/>
            <person name="Xu Y."/>
            <person name="Hu Q."/>
            <person name="Liu H."/>
            <person name="Liu X."/>
        </authorList>
    </citation>
    <scope>NUCLEOTIDE SEQUENCE [LARGE SCALE GENOMIC DNA]</scope>
    <source>
        <strain evidence="9 10">YSK</strain>
    </source>
</reference>